<feature type="region of interest" description="Disordered" evidence="1">
    <location>
        <begin position="135"/>
        <end position="170"/>
    </location>
</feature>
<protein>
    <recommendedName>
        <fullName evidence="2">Immunoglobulin I-set domain-containing protein</fullName>
    </recommendedName>
</protein>
<evidence type="ECO:0000313" key="4">
    <source>
        <dbReference type="Proteomes" id="UP000792457"/>
    </source>
</evidence>
<dbReference type="InterPro" id="IPR036179">
    <property type="entry name" value="Ig-like_dom_sf"/>
</dbReference>
<dbReference type="InterPro" id="IPR013098">
    <property type="entry name" value="Ig_I-set"/>
</dbReference>
<organism evidence="3 4">
    <name type="scientific">Ladona fulva</name>
    <name type="common">Scarce chaser dragonfly</name>
    <name type="synonym">Libellula fulva</name>
    <dbReference type="NCBI Taxonomy" id="123851"/>
    <lineage>
        <taxon>Eukaryota</taxon>
        <taxon>Metazoa</taxon>
        <taxon>Ecdysozoa</taxon>
        <taxon>Arthropoda</taxon>
        <taxon>Hexapoda</taxon>
        <taxon>Insecta</taxon>
        <taxon>Pterygota</taxon>
        <taxon>Palaeoptera</taxon>
        <taxon>Odonata</taxon>
        <taxon>Epiprocta</taxon>
        <taxon>Anisoptera</taxon>
        <taxon>Libelluloidea</taxon>
        <taxon>Libellulidae</taxon>
        <taxon>Ladona</taxon>
    </lineage>
</organism>
<dbReference type="OrthoDB" id="10012075at2759"/>
<dbReference type="Pfam" id="PF07679">
    <property type="entry name" value="I-set"/>
    <property type="match status" value="1"/>
</dbReference>
<accession>A0A8K0P0X7</accession>
<proteinExistence type="predicted"/>
<feature type="domain" description="Immunoglobulin I-set" evidence="2">
    <location>
        <begin position="20"/>
        <end position="54"/>
    </location>
</feature>
<evidence type="ECO:0000256" key="1">
    <source>
        <dbReference type="SAM" id="MobiDB-lite"/>
    </source>
</evidence>
<dbReference type="EMBL" id="KZ308428">
    <property type="protein sequence ID" value="KAG8229386.1"/>
    <property type="molecule type" value="Genomic_DNA"/>
</dbReference>
<name>A0A8K0P0X7_LADFU</name>
<evidence type="ECO:0000259" key="2">
    <source>
        <dbReference type="Pfam" id="PF07679"/>
    </source>
</evidence>
<comment type="caution">
    <text evidence="3">The sequence shown here is derived from an EMBL/GenBank/DDBJ whole genome shotgun (WGS) entry which is preliminary data.</text>
</comment>
<keyword evidence="4" id="KW-1185">Reference proteome</keyword>
<sequence length="224" mass="23921">MVISSDKYDVQGVSRSMFEVRMVLVIRDFQRQDVGSYRCIAKNSLGEVESNIRLYDPRTHPEATARAVPIVSSGGGRRRLRGTIRLCGAGGGGGAIEHGGGAGAFQRRPEAAAASAVDAELQHAEHPNEEQRFQALPPHRQPNPTAAQRLCPRASPSGTPLAPSNPSLLPPPMTYHGGLLDIAGLRRDEGEGRRNLLSRHAPLFACSSASASLPHSHVLSQSTV</sequence>
<gene>
    <name evidence="3" type="ORF">J437_LFUL000907</name>
</gene>
<dbReference type="SUPFAM" id="SSF48726">
    <property type="entry name" value="Immunoglobulin"/>
    <property type="match status" value="1"/>
</dbReference>
<dbReference type="Gene3D" id="2.60.40.10">
    <property type="entry name" value="Immunoglobulins"/>
    <property type="match status" value="1"/>
</dbReference>
<evidence type="ECO:0000313" key="3">
    <source>
        <dbReference type="EMBL" id="KAG8229386.1"/>
    </source>
</evidence>
<dbReference type="Proteomes" id="UP000792457">
    <property type="component" value="Unassembled WGS sequence"/>
</dbReference>
<dbReference type="InterPro" id="IPR013783">
    <property type="entry name" value="Ig-like_fold"/>
</dbReference>
<dbReference type="AlphaFoldDB" id="A0A8K0P0X7"/>
<reference evidence="3" key="2">
    <citation type="submission" date="2017-10" db="EMBL/GenBank/DDBJ databases">
        <title>Ladona fulva Genome sequencing and assembly.</title>
        <authorList>
            <person name="Murali S."/>
            <person name="Richards S."/>
            <person name="Bandaranaike D."/>
            <person name="Bellair M."/>
            <person name="Blankenburg K."/>
            <person name="Chao H."/>
            <person name="Dinh H."/>
            <person name="Doddapaneni H."/>
            <person name="Dugan-Rocha S."/>
            <person name="Elkadiri S."/>
            <person name="Gnanaolivu R."/>
            <person name="Hernandez B."/>
            <person name="Skinner E."/>
            <person name="Javaid M."/>
            <person name="Lee S."/>
            <person name="Li M."/>
            <person name="Ming W."/>
            <person name="Munidasa M."/>
            <person name="Muniz J."/>
            <person name="Nguyen L."/>
            <person name="Hughes D."/>
            <person name="Osuji N."/>
            <person name="Pu L.-L."/>
            <person name="Puazo M."/>
            <person name="Qu C."/>
            <person name="Quiroz J."/>
            <person name="Raj R."/>
            <person name="Weissenberger G."/>
            <person name="Xin Y."/>
            <person name="Zou X."/>
            <person name="Han Y."/>
            <person name="Worley K."/>
            <person name="Muzny D."/>
            <person name="Gibbs R."/>
        </authorList>
    </citation>
    <scope>NUCLEOTIDE SEQUENCE</scope>
    <source>
        <strain evidence="3">Sampled in the wild</strain>
    </source>
</reference>
<reference evidence="3" key="1">
    <citation type="submission" date="2013-04" db="EMBL/GenBank/DDBJ databases">
        <authorList>
            <person name="Qu J."/>
            <person name="Murali S.C."/>
            <person name="Bandaranaike D."/>
            <person name="Bellair M."/>
            <person name="Blankenburg K."/>
            <person name="Chao H."/>
            <person name="Dinh H."/>
            <person name="Doddapaneni H."/>
            <person name="Downs B."/>
            <person name="Dugan-Rocha S."/>
            <person name="Elkadiri S."/>
            <person name="Gnanaolivu R.D."/>
            <person name="Hernandez B."/>
            <person name="Javaid M."/>
            <person name="Jayaseelan J.C."/>
            <person name="Lee S."/>
            <person name="Li M."/>
            <person name="Ming W."/>
            <person name="Munidasa M."/>
            <person name="Muniz J."/>
            <person name="Nguyen L."/>
            <person name="Ongeri F."/>
            <person name="Osuji N."/>
            <person name="Pu L.-L."/>
            <person name="Puazo M."/>
            <person name="Qu C."/>
            <person name="Quiroz J."/>
            <person name="Raj R."/>
            <person name="Weissenberger G."/>
            <person name="Xin Y."/>
            <person name="Zou X."/>
            <person name="Han Y."/>
            <person name="Richards S."/>
            <person name="Worley K."/>
            <person name="Muzny D."/>
            <person name="Gibbs R."/>
        </authorList>
    </citation>
    <scope>NUCLEOTIDE SEQUENCE</scope>
    <source>
        <strain evidence="3">Sampled in the wild</strain>
    </source>
</reference>